<comment type="caution">
    <text evidence="1">The sequence shown here is derived from an EMBL/GenBank/DDBJ whole genome shotgun (WGS) entry which is preliminary data.</text>
</comment>
<keyword evidence="2" id="KW-1185">Reference proteome</keyword>
<evidence type="ECO:0000313" key="2">
    <source>
        <dbReference type="Proteomes" id="UP000238937"/>
    </source>
</evidence>
<organism evidence="1 2">
    <name type="scientific">Chamaesiphon polymorphus CCALA 037</name>
    <dbReference type="NCBI Taxonomy" id="2107692"/>
    <lineage>
        <taxon>Bacteria</taxon>
        <taxon>Bacillati</taxon>
        <taxon>Cyanobacteriota</taxon>
        <taxon>Cyanophyceae</taxon>
        <taxon>Gomontiellales</taxon>
        <taxon>Chamaesiphonaceae</taxon>
        <taxon>Chamaesiphon</taxon>
    </lineage>
</organism>
<protein>
    <submittedName>
        <fullName evidence="1">Uncharacterized protein</fullName>
    </submittedName>
</protein>
<gene>
    <name evidence="1" type="ORF">C7B77_27550</name>
</gene>
<proteinExistence type="predicted"/>
<dbReference type="AlphaFoldDB" id="A0A2T1F8K4"/>
<evidence type="ECO:0000313" key="1">
    <source>
        <dbReference type="EMBL" id="PSB41274.1"/>
    </source>
</evidence>
<accession>A0A2T1F8K4</accession>
<name>A0A2T1F8K4_9CYAN</name>
<sequence length="66" mass="7360">MLLVLVESLYYLLVKYLLLAIARTLRYSILLISQQVIVLKYHLGNMLNPHSASPSEACAPSSAVEK</sequence>
<reference evidence="1 2" key="1">
    <citation type="submission" date="2018-03" db="EMBL/GenBank/DDBJ databases">
        <title>The ancient ancestry and fast evolution of plastids.</title>
        <authorList>
            <person name="Moore K.R."/>
            <person name="Magnabosco C."/>
            <person name="Momper L."/>
            <person name="Gold D.A."/>
            <person name="Bosak T."/>
            <person name="Fournier G.P."/>
        </authorList>
    </citation>
    <scope>NUCLEOTIDE SEQUENCE [LARGE SCALE GENOMIC DNA]</scope>
    <source>
        <strain evidence="1 2">CCALA 037</strain>
    </source>
</reference>
<dbReference type="Proteomes" id="UP000238937">
    <property type="component" value="Unassembled WGS sequence"/>
</dbReference>
<dbReference type="EMBL" id="PVWO01000637">
    <property type="protein sequence ID" value="PSB41274.1"/>
    <property type="molecule type" value="Genomic_DNA"/>
</dbReference>